<name>A0A0F9LLC5_9ZZZZ</name>
<evidence type="ECO:0000313" key="2">
    <source>
        <dbReference type="EMBL" id="KKM65135.1"/>
    </source>
</evidence>
<gene>
    <name evidence="2" type="ORF">LCGC14_1494350</name>
</gene>
<protein>
    <submittedName>
        <fullName evidence="2">Uncharacterized protein</fullName>
    </submittedName>
</protein>
<dbReference type="AlphaFoldDB" id="A0A0F9LLC5"/>
<proteinExistence type="predicted"/>
<comment type="caution">
    <text evidence="2">The sequence shown here is derived from an EMBL/GenBank/DDBJ whole genome shotgun (WGS) entry which is preliminary data.</text>
</comment>
<accession>A0A0F9LLC5</accession>
<evidence type="ECO:0000256" key="1">
    <source>
        <dbReference type="SAM" id="MobiDB-lite"/>
    </source>
</evidence>
<organism evidence="2">
    <name type="scientific">marine sediment metagenome</name>
    <dbReference type="NCBI Taxonomy" id="412755"/>
    <lineage>
        <taxon>unclassified sequences</taxon>
        <taxon>metagenomes</taxon>
        <taxon>ecological metagenomes</taxon>
    </lineage>
</organism>
<feature type="region of interest" description="Disordered" evidence="1">
    <location>
        <begin position="52"/>
        <end position="71"/>
    </location>
</feature>
<reference evidence="2" key="1">
    <citation type="journal article" date="2015" name="Nature">
        <title>Complex archaea that bridge the gap between prokaryotes and eukaryotes.</title>
        <authorList>
            <person name="Spang A."/>
            <person name="Saw J.H."/>
            <person name="Jorgensen S.L."/>
            <person name="Zaremba-Niedzwiedzka K."/>
            <person name="Martijn J."/>
            <person name="Lind A.E."/>
            <person name="van Eijk R."/>
            <person name="Schleper C."/>
            <person name="Guy L."/>
            <person name="Ettema T.J."/>
        </authorList>
    </citation>
    <scope>NUCLEOTIDE SEQUENCE</scope>
</reference>
<dbReference type="EMBL" id="LAZR01010773">
    <property type="protein sequence ID" value="KKM65135.1"/>
    <property type="molecule type" value="Genomic_DNA"/>
</dbReference>
<sequence>MYKVKNITSDPRTFREHKTGRAYFLRAGEEVIVSNLPVNKRPDVFEITDLEKKEEKEQSEKPKNFERRFKK</sequence>